<sequence length="350" mass="39360">MKICFVISDLNKEYAGTTVVMIKKAFERGHETFVMEVGGFNFVHGSAVDIRSKKVPKSLKYNTANDFLSQLKSDTVKWKTFSSDELDVLFVRNNPTEEPMNRHWAEHSGLAFARAIQQQGVLVLNDANAMAHSFIDKMYFEELPIDIKPKSVITRDKQVILDFWKASKKNIVLKPLEGSGGQSIYLMGKDKPNFEQIVNSLLDKGYVIAQEFLPGVSKGDVRVLLMNGKILEKDGELGLIRRVNSDKDEFRSNLALGGRAEKAELTPEIERIVALTGPKLIRDGFFFVGLDVVDDKLIEINCMSPGGLAYTEEIGLPDFTDTVIESIERKIEYKKLNKNELSNTELATME</sequence>
<dbReference type="Gene3D" id="3.40.50.20">
    <property type="match status" value="1"/>
</dbReference>
<dbReference type="Gene3D" id="3.30.470.20">
    <property type="entry name" value="ATP-grasp fold, B domain"/>
    <property type="match status" value="1"/>
</dbReference>
<dbReference type="PANTHER" id="PTHR21621:SF4">
    <property type="entry name" value="GLUTATHIONE SYNTHETASE"/>
    <property type="match status" value="1"/>
</dbReference>
<organism evidence="2">
    <name type="scientific">marine sediment metagenome</name>
    <dbReference type="NCBI Taxonomy" id="412755"/>
    <lineage>
        <taxon>unclassified sequences</taxon>
        <taxon>metagenomes</taxon>
        <taxon>ecological metagenomes</taxon>
    </lineage>
</organism>
<dbReference type="InterPro" id="IPR013815">
    <property type="entry name" value="ATP_grasp_subdomain_1"/>
</dbReference>
<name>A0A0F9LUY3_9ZZZZ</name>
<dbReference type="EMBL" id="LAZR01005772">
    <property type="protein sequence ID" value="KKM97233.1"/>
    <property type="molecule type" value="Genomic_DNA"/>
</dbReference>
<evidence type="ECO:0000313" key="2">
    <source>
        <dbReference type="EMBL" id="KKM97233.1"/>
    </source>
</evidence>
<dbReference type="GO" id="GO:0004363">
    <property type="term" value="F:glutathione synthase activity"/>
    <property type="evidence" value="ECO:0007669"/>
    <property type="project" value="InterPro"/>
</dbReference>
<comment type="caution">
    <text evidence="2">The sequence shown here is derived from an EMBL/GenBank/DDBJ whole genome shotgun (WGS) entry which is preliminary data.</text>
</comment>
<dbReference type="InterPro" id="IPR016185">
    <property type="entry name" value="PreATP-grasp_dom_sf"/>
</dbReference>
<dbReference type="SUPFAM" id="SSF56059">
    <property type="entry name" value="Glutathione synthetase ATP-binding domain-like"/>
    <property type="match status" value="1"/>
</dbReference>
<dbReference type="Pfam" id="PF02951">
    <property type="entry name" value="GSH-S_N"/>
    <property type="match status" value="1"/>
</dbReference>
<dbReference type="InterPro" id="IPR004215">
    <property type="entry name" value="GSHS_N"/>
</dbReference>
<gene>
    <name evidence="2" type="ORF">LCGC14_1170130</name>
</gene>
<feature type="domain" description="ATP-grasp" evidence="1">
    <location>
        <begin position="137"/>
        <end position="328"/>
    </location>
</feature>
<dbReference type="Pfam" id="PF02955">
    <property type="entry name" value="GSH-S_ATP"/>
    <property type="match status" value="1"/>
</dbReference>
<dbReference type="GO" id="GO:0005737">
    <property type="term" value="C:cytoplasm"/>
    <property type="evidence" value="ECO:0007669"/>
    <property type="project" value="TreeGrafter"/>
</dbReference>
<dbReference type="AlphaFoldDB" id="A0A0F9LUY3"/>
<dbReference type="GO" id="GO:0046872">
    <property type="term" value="F:metal ion binding"/>
    <property type="evidence" value="ECO:0007669"/>
    <property type="project" value="InterPro"/>
</dbReference>
<protein>
    <recommendedName>
        <fullName evidence="1">ATP-grasp domain-containing protein</fullName>
    </recommendedName>
</protein>
<dbReference type="GO" id="GO:0005524">
    <property type="term" value="F:ATP binding"/>
    <property type="evidence" value="ECO:0007669"/>
    <property type="project" value="InterPro"/>
</dbReference>
<proteinExistence type="predicted"/>
<dbReference type="SUPFAM" id="SSF52440">
    <property type="entry name" value="PreATP-grasp domain"/>
    <property type="match status" value="1"/>
</dbReference>
<dbReference type="PANTHER" id="PTHR21621">
    <property type="entry name" value="RIBOSOMAL PROTEIN S6 MODIFICATION PROTEIN"/>
    <property type="match status" value="1"/>
</dbReference>
<evidence type="ECO:0000259" key="1">
    <source>
        <dbReference type="PROSITE" id="PS50975"/>
    </source>
</evidence>
<reference evidence="2" key="1">
    <citation type="journal article" date="2015" name="Nature">
        <title>Complex archaea that bridge the gap between prokaryotes and eukaryotes.</title>
        <authorList>
            <person name="Spang A."/>
            <person name="Saw J.H."/>
            <person name="Jorgensen S.L."/>
            <person name="Zaremba-Niedzwiedzka K."/>
            <person name="Martijn J."/>
            <person name="Lind A.E."/>
            <person name="van Eijk R."/>
            <person name="Schleper C."/>
            <person name="Guy L."/>
            <person name="Ettema T.J."/>
        </authorList>
    </citation>
    <scope>NUCLEOTIDE SEQUENCE</scope>
</reference>
<dbReference type="InterPro" id="IPR011761">
    <property type="entry name" value="ATP-grasp"/>
</dbReference>
<dbReference type="InterPro" id="IPR004218">
    <property type="entry name" value="GSHS_ATP-bd"/>
</dbReference>
<accession>A0A0F9LUY3</accession>
<dbReference type="Gene3D" id="3.30.1490.20">
    <property type="entry name" value="ATP-grasp fold, A domain"/>
    <property type="match status" value="1"/>
</dbReference>
<dbReference type="PROSITE" id="PS50975">
    <property type="entry name" value="ATP_GRASP"/>
    <property type="match status" value="1"/>
</dbReference>